<name>A0A1I3VC68_9HYPH</name>
<keyword evidence="11" id="KW-1185">Reference proteome</keyword>
<dbReference type="OrthoDB" id="9770036at2"/>
<gene>
    <name evidence="10" type="ORF">SAMN04488498_101284</name>
</gene>
<keyword evidence="3 7" id="KW-0812">Transmembrane</keyword>
<feature type="transmembrane region" description="Helical" evidence="7">
    <location>
        <begin position="324"/>
        <end position="353"/>
    </location>
</feature>
<dbReference type="InterPro" id="IPR003838">
    <property type="entry name" value="ABC3_permease_C"/>
</dbReference>
<evidence type="ECO:0000259" key="8">
    <source>
        <dbReference type="Pfam" id="PF02687"/>
    </source>
</evidence>
<evidence type="ECO:0000256" key="4">
    <source>
        <dbReference type="ARBA" id="ARBA00022989"/>
    </source>
</evidence>
<accession>A0A1I3VC68</accession>
<dbReference type="GO" id="GO:0022857">
    <property type="term" value="F:transmembrane transporter activity"/>
    <property type="evidence" value="ECO:0007669"/>
    <property type="project" value="TreeGrafter"/>
</dbReference>
<protein>
    <submittedName>
        <fullName evidence="10">Putative ABC transport system permease protein</fullName>
    </submittedName>
</protein>
<dbReference type="InterPro" id="IPR050250">
    <property type="entry name" value="Macrolide_Exporter_MacB"/>
</dbReference>
<dbReference type="EMBL" id="FOSL01000001">
    <property type="protein sequence ID" value="SFJ91731.1"/>
    <property type="molecule type" value="Genomic_DNA"/>
</dbReference>
<evidence type="ECO:0000256" key="2">
    <source>
        <dbReference type="ARBA" id="ARBA00022475"/>
    </source>
</evidence>
<keyword evidence="2" id="KW-1003">Cell membrane</keyword>
<feature type="transmembrane region" description="Helical" evidence="7">
    <location>
        <begin position="21"/>
        <end position="40"/>
    </location>
</feature>
<comment type="similarity">
    <text evidence="6">Belongs to the ABC-4 integral membrane protein family.</text>
</comment>
<dbReference type="AlphaFoldDB" id="A0A1I3VC68"/>
<proteinExistence type="inferred from homology"/>
<evidence type="ECO:0000259" key="9">
    <source>
        <dbReference type="Pfam" id="PF12704"/>
    </source>
</evidence>
<sequence length="402" mass="42701">MIWETVRLALRSVRRNVLRSFLTLLGIVIGVAAVIAMITIGSGTTEKVKTDISKLGSNLLVVRAARPDRSGSTSFTARQLDDKDVAGLAKGLDDAKAVSAAAQKTVRVVYGAENVAADVTGTDTEYFTARDWGVAEGRLFTESEVRSGTNVCVIGETVRQQFFGAGDPDGQSIRVNRMSCKVIGVLQTKGFSGFGQDQDNTVIMPLAAYQRRIAGDRDIDTIYVAARDGVATARVQENIETIMRETRRIAPDGEDNFSVRDMTQIADAMASATTTMTGMLGAVAGVSLLVGGIGIMNIMLVSVTERTREIGIRLAIGAHEKHILIQFLVEATVLSLFGGLIGIAFGLGLAAAASYSLSIPFAPSLAVVLLAVGFSALIGMVFGFFPALRGARLDPIDALRHE</sequence>
<keyword evidence="4 7" id="KW-1133">Transmembrane helix</keyword>
<dbReference type="PANTHER" id="PTHR30572:SF4">
    <property type="entry name" value="ABC TRANSPORTER PERMEASE YTRF"/>
    <property type="match status" value="1"/>
</dbReference>
<feature type="transmembrane region" description="Helical" evidence="7">
    <location>
        <begin position="365"/>
        <end position="385"/>
    </location>
</feature>
<dbReference type="GO" id="GO:0005886">
    <property type="term" value="C:plasma membrane"/>
    <property type="evidence" value="ECO:0007669"/>
    <property type="project" value="UniProtKB-SubCell"/>
</dbReference>
<dbReference type="Pfam" id="PF02687">
    <property type="entry name" value="FtsX"/>
    <property type="match status" value="1"/>
</dbReference>
<organism evidence="10 11">
    <name type="scientific">Neomesorhizobium albiziae</name>
    <dbReference type="NCBI Taxonomy" id="335020"/>
    <lineage>
        <taxon>Bacteria</taxon>
        <taxon>Pseudomonadati</taxon>
        <taxon>Pseudomonadota</taxon>
        <taxon>Alphaproteobacteria</taxon>
        <taxon>Hyphomicrobiales</taxon>
        <taxon>Phyllobacteriaceae</taxon>
        <taxon>Neomesorhizobium</taxon>
    </lineage>
</organism>
<dbReference type="Proteomes" id="UP000323300">
    <property type="component" value="Unassembled WGS sequence"/>
</dbReference>
<evidence type="ECO:0000313" key="10">
    <source>
        <dbReference type="EMBL" id="SFJ91731.1"/>
    </source>
</evidence>
<feature type="domain" description="MacB-like periplasmic core" evidence="9">
    <location>
        <begin position="20"/>
        <end position="241"/>
    </location>
</feature>
<evidence type="ECO:0000313" key="11">
    <source>
        <dbReference type="Proteomes" id="UP000323300"/>
    </source>
</evidence>
<reference evidence="10 11" key="1">
    <citation type="submission" date="2016-10" db="EMBL/GenBank/DDBJ databases">
        <authorList>
            <person name="Varghese N."/>
            <person name="Submissions S."/>
        </authorList>
    </citation>
    <scope>NUCLEOTIDE SEQUENCE [LARGE SCALE GENOMIC DNA]</scope>
    <source>
        <strain evidence="10 11">DSM 21822</strain>
    </source>
</reference>
<keyword evidence="5 7" id="KW-0472">Membrane</keyword>
<evidence type="ECO:0000256" key="7">
    <source>
        <dbReference type="SAM" id="Phobius"/>
    </source>
</evidence>
<dbReference type="PANTHER" id="PTHR30572">
    <property type="entry name" value="MEMBRANE COMPONENT OF TRANSPORTER-RELATED"/>
    <property type="match status" value="1"/>
</dbReference>
<comment type="subcellular location">
    <subcellularLocation>
        <location evidence="1">Cell membrane</location>
        <topology evidence="1">Multi-pass membrane protein</topology>
    </subcellularLocation>
</comment>
<feature type="domain" description="ABC3 transporter permease C-terminal" evidence="8">
    <location>
        <begin position="282"/>
        <end position="395"/>
    </location>
</feature>
<evidence type="ECO:0000256" key="6">
    <source>
        <dbReference type="ARBA" id="ARBA00038076"/>
    </source>
</evidence>
<evidence type="ECO:0000256" key="1">
    <source>
        <dbReference type="ARBA" id="ARBA00004651"/>
    </source>
</evidence>
<dbReference type="RefSeq" id="WP_149757517.1">
    <property type="nucleotide sequence ID" value="NZ_BSPE01000002.1"/>
</dbReference>
<evidence type="ECO:0000256" key="5">
    <source>
        <dbReference type="ARBA" id="ARBA00023136"/>
    </source>
</evidence>
<evidence type="ECO:0000256" key="3">
    <source>
        <dbReference type="ARBA" id="ARBA00022692"/>
    </source>
</evidence>
<dbReference type="InterPro" id="IPR025857">
    <property type="entry name" value="MacB_PCD"/>
</dbReference>
<dbReference type="Pfam" id="PF12704">
    <property type="entry name" value="MacB_PCD"/>
    <property type="match status" value="1"/>
</dbReference>
<feature type="transmembrane region" description="Helical" evidence="7">
    <location>
        <begin position="279"/>
        <end position="303"/>
    </location>
</feature>